<dbReference type="EMBL" id="FUZA01000011">
    <property type="protein sequence ID" value="SKC18547.1"/>
    <property type="molecule type" value="Genomic_DNA"/>
</dbReference>
<organism evidence="1 2">
    <name type="scientific">Dyadobacter psychrophilus</name>
    <dbReference type="NCBI Taxonomy" id="651661"/>
    <lineage>
        <taxon>Bacteria</taxon>
        <taxon>Pseudomonadati</taxon>
        <taxon>Bacteroidota</taxon>
        <taxon>Cytophagia</taxon>
        <taxon>Cytophagales</taxon>
        <taxon>Spirosomataceae</taxon>
        <taxon>Dyadobacter</taxon>
    </lineage>
</organism>
<dbReference type="AlphaFoldDB" id="A0A1T5HCX0"/>
<proteinExistence type="predicted"/>
<evidence type="ECO:0000313" key="1">
    <source>
        <dbReference type="EMBL" id="SKC18547.1"/>
    </source>
</evidence>
<dbReference type="RefSeq" id="WP_170916734.1">
    <property type="nucleotide sequence ID" value="NZ_FUZA01000011.1"/>
</dbReference>
<dbReference type="STRING" id="651661.SAMN05660293_05328"/>
<keyword evidence="2" id="KW-1185">Reference proteome</keyword>
<accession>A0A1T5HCX0</accession>
<sequence>MKNQSIQHKPVFKKSQLIVFGPQHENASVPSSPTTSGVVCTINQQKTMI</sequence>
<name>A0A1T5HCX0_9BACT</name>
<protein>
    <submittedName>
        <fullName evidence="1">Uncharacterized protein</fullName>
    </submittedName>
</protein>
<gene>
    <name evidence="1" type="ORF">SAMN05660293_05328</name>
</gene>
<dbReference type="Proteomes" id="UP000190897">
    <property type="component" value="Unassembled WGS sequence"/>
</dbReference>
<evidence type="ECO:0000313" key="2">
    <source>
        <dbReference type="Proteomes" id="UP000190897"/>
    </source>
</evidence>
<reference evidence="2" key="1">
    <citation type="submission" date="2017-02" db="EMBL/GenBank/DDBJ databases">
        <authorList>
            <person name="Varghese N."/>
            <person name="Submissions S."/>
        </authorList>
    </citation>
    <scope>NUCLEOTIDE SEQUENCE [LARGE SCALE GENOMIC DNA]</scope>
    <source>
        <strain evidence="2">DSM 22270</strain>
    </source>
</reference>